<dbReference type="PANTHER" id="PTHR43272">
    <property type="entry name" value="LONG-CHAIN-FATTY-ACID--COA LIGASE"/>
    <property type="match status" value="1"/>
</dbReference>
<dbReference type="GO" id="GO:0005524">
    <property type="term" value="F:ATP binding"/>
    <property type="evidence" value="ECO:0007669"/>
    <property type="project" value="UniProtKB-KW"/>
</dbReference>
<evidence type="ECO:0000256" key="2">
    <source>
        <dbReference type="ARBA" id="ARBA00022840"/>
    </source>
</evidence>
<dbReference type="OrthoDB" id="1700726at2759"/>
<dbReference type="InterPro" id="IPR042099">
    <property type="entry name" value="ANL_N_sf"/>
</dbReference>
<keyword evidence="1" id="KW-0547">Nucleotide-binding</keyword>
<gene>
    <name evidence="3" type="ORF">EMWEY_00008470</name>
</gene>
<dbReference type="AlphaFoldDB" id="U6MD00"/>
<evidence type="ECO:0000256" key="1">
    <source>
        <dbReference type="ARBA" id="ARBA00022741"/>
    </source>
</evidence>
<sequence>MLSNENVLASLDTLTDWRARALFIMEGDRMLCIDSLASIHQRVLHLAVVEAGATVAFARSGLLTLGKDLETLQPTIIAASGGILPMLHAAAKRTLKSMGRLRRFWVLLKLRLRARRFPVLVWCTCYIYLSASRHFNVFRVPVFGQPDFQLAGALVGWFCSLFPFEELKAQLAPVHTIIAAPALVSSELIKELQLLYSVVIVHACCSAETGIAFSSREQNNSLSGSNDSSSASGVGTPSEFGRVRAAPLGWPSPVVVVDLEELSAADKANAIDYHGEEVPGKRSGGSPLVLKTSKDHTHQQIVSISRRRRRSRLNGRKKHSVTEGEIAIQGPCVSVGYYRHQTAFQRQLTPRGLYKTGLVGISTGDGFPFLLTSSLSRSVLTAEGEFIDLEEAERQIRKVHIVKRVLLYVDDFHSPLVAIVQPRKGAVFRWAKTRFAFADEYGASYEELVSLPALRKFVLHAIQEETSLSLEHFELPKAVYLVPHDVELPVAVFDQGKNGPNKSSHLMSRRQLAEAYAQPIQEMYWQLNE</sequence>
<proteinExistence type="predicted"/>
<dbReference type="OMA" id="IVHACCS"/>
<evidence type="ECO:0000313" key="3">
    <source>
        <dbReference type="EMBL" id="CDJ60953.1"/>
    </source>
</evidence>
<accession>U6MD00</accession>
<dbReference type="RefSeq" id="XP_013337603.1">
    <property type="nucleotide sequence ID" value="XM_013482149.1"/>
</dbReference>
<keyword evidence="2" id="KW-0067">ATP-binding</keyword>
<dbReference type="GeneID" id="25334833"/>
<dbReference type="Proteomes" id="UP000030763">
    <property type="component" value="Unassembled WGS sequence"/>
</dbReference>
<evidence type="ECO:0000313" key="4">
    <source>
        <dbReference type="Proteomes" id="UP000030763"/>
    </source>
</evidence>
<reference evidence="3" key="1">
    <citation type="submission" date="2013-10" db="EMBL/GenBank/DDBJ databases">
        <title>Genomic analysis of the causative agents of coccidiosis in chickens.</title>
        <authorList>
            <person name="Reid A.J."/>
            <person name="Blake D."/>
            <person name="Billington K."/>
            <person name="Browne H."/>
            <person name="Dunn M."/>
            <person name="Hung S."/>
            <person name="Kawahara F."/>
            <person name="Miranda-Saavedra D."/>
            <person name="Mourier T."/>
            <person name="Nagra H."/>
            <person name="Otto T.D."/>
            <person name="Rawlings N."/>
            <person name="Sanchez A."/>
            <person name="Sanders M."/>
            <person name="Subramaniam C."/>
            <person name="Tay Y."/>
            <person name="Dear P."/>
            <person name="Doerig C."/>
            <person name="Gruber A."/>
            <person name="Parkinson J."/>
            <person name="Shirley M."/>
            <person name="Wan K.L."/>
            <person name="Berriman M."/>
            <person name="Tomley F."/>
            <person name="Pain A."/>
        </authorList>
    </citation>
    <scope>NUCLEOTIDE SEQUENCE [LARGE SCALE GENOMIC DNA]</scope>
    <source>
        <strain evidence="3">Weybridge</strain>
    </source>
</reference>
<keyword evidence="4" id="KW-1185">Reference proteome</keyword>
<dbReference type="EMBL" id="HG721967">
    <property type="protein sequence ID" value="CDJ60953.1"/>
    <property type="molecule type" value="Genomic_DNA"/>
</dbReference>
<dbReference type="GO" id="GO:0004467">
    <property type="term" value="F:long-chain fatty acid-CoA ligase activity"/>
    <property type="evidence" value="ECO:0007669"/>
    <property type="project" value="TreeGrafter"/>
</dbReference>
<dbReference type="GO" id="GO:0016020">
    <property type="term" value="C:membrane"/>
    <property type="evidence" value="ECO:0007669"/>
    <property type="project" value="TreeGrafter"/>
</dbReference>
<dbReference type="VEuPathDB" id="ToxoDB:EMWEY_00008470"/>
<dbReference type="SUPFAM" id="SSF56801">
    <property type="entry name" value="Acetyl-CoA synthetase-like"/>
    <property type="match status" value="1"/>
</dbReference>
<dbReference type="PANTHER" id="PTHR43272:SF33">
    <property type="entry name" value="AMP-BINDING DOMAIN-CONTAINING PROTEIN-RELATED"/>
    <property type="match status" value="1"/>
</dbReference>
<protein>
    <submittedName>
        <fullName evidence="3">Long chain acyl-coA synthetase, related</fullName>
    </submittedName>
</protein>
<reference evidence="3" key="2">
    <citation type="submission" date="2013-10" db="EMBL/GenBank/DDBJ databases">
        <authorList>
            <person name="Aslett M."/>
        </authorList>
    </citation>
    <scope>NUCLEOTIDE SEQUENCE [LARGE SCALE GENOMIC DNA]</scope>
    <source>
        <strain evidence="3">Weybridge</strain>
    </source>
</reference>
<name>U6MD00_EIMMA</name>
<dbReference type="Gene3D" id="3.40.50.12780">
    <property type="entry name" value="N-terminal domain of ligase-like"/>
    <property type="match status" value="1"/>
</dbReference>
<organism evidence="3 4">
    <name type="scientific">Eimeria maxima</name>
    <name type="common">Coccidian parasite</name>
    <dbReference type="NCBI Taxonomy" id="5804"/>
    <lineage>
        <taxon>Eukaryota</taxon>
        <taxon>Sar</taxon>
        <taxon>Alveolata</taxon>
        <taxon>Apicomplexa</taxon>
        <taxon>Conoidasida</taxon>
        <taxon>Coccidia</taxon>
        <taxon>Eucoccidiorida</taxon>
        <taxon>Eimeriorina</taxon>
        <taxon>Eimeriidae</taxon>
        <taxon>Eimeria</taxon>
    </lineage>
</organism>